<dbReference type="NCBIfam" id="NF045942">
    <property type="entry name" value="PolPhglucPhase"/>
    <property type="match status" value="1"/>
</dbReference>
<accession>A0ABP8VWX3</accession>
<sequence length="262" mass="27020">MSHEGSARGVGFGVDVGGSGIKGAAVDLATGEFAGERTRLPTPSPATPEAVAELVAQLVGDAEATDTAGEPGSPVGVTVPGIVDDGVVRSAANIDAAWIGTDADALFSARLGRPVHVVNDADAAGLAEVRWGAARDRRGLVLVTTLGTGIGTALVHDGVLVPNAELGHLEVGGRNAEQWTANSAREREELSWEEWAERLQVYYRHLERLFTPTLFVVGGGVSKHADRFLPLLDLSTPIVPASLRNRAGIVGAAHQAAAHAAG</sequence>
<dbReference type="Gene3D" id="3.30.420.40">
    <property type="match status" value="2"/>
</dbReference>
<dbReference type="PANTHER" id="PTHR18964:SF146">
    <property type="entry name" value="POLYPHOSPHATE GLUCOKINASE"/>
    <property type="match status" value="1"/>
</dbReference>
<comment type="similarity">
    <text evidence="1">Belongs to the ROK (NagC/XylR) family.</text>
</comment>
<evidence type="ECO:0000313" key="2">
    <source>
        <dbReference type="EMBL" id="GAA4674155.1"/>
    </source>
</evidence>
<name>A0ABP8VWX3_9ACTN</name>
<dbReference type="PANTHER" id="PTHR18964">
    <property type="entry name" value="ROK (REPRESSOR, ORF, KINASE) FAMILY"/>
    <property type="match status" value="1"/>
</dbReference>
<dbReference type="SUPFAM" id="SSF53067">
    <property type="entry name" value="Actin-like ATPase domain"/>
    <property type="match status" value="1"/>
</dbReference>
<organism evidence="2 3">
    <name type="scientific">Nocardioides nanhaiensis</name>
    <dbReference type="NCBI Taxonomy" id="1476871"/>
    <lineage>
        <taxon>Bacteria</taxon>
        <taxon>Bacillati</taxon>
        <taxon>Actinomycetota</taxon>
        <taxon>Actinomycetes</taxon>
        <taxon>Propionibacteriales</taxon>
        <taxon>Nocardioidaceae</taxon>
        <taxon>Nocardioides</taxon>
    </lineage>
</organism>
<proteinExistence type="inferred from homology"/>
<dbReference type="InterPro" id="IPR000600">
    <property type="entry name" value="ROK"/>
</dbReference>
<gene>
    <name evidence="2" type="ORF">GCM10023226_09110</name>
</gene>
<dbReference type="InterPro" id="IPR043129">
    <property type="entry name" value="ATPase_NBD"/>
</dbReference>
<keyword evidence="3" id="KW-1185">Reference proteome</keyword>
<dbReference type="EMBL" id="BAABIM010000001">
    <property type="protein sequence ID" value="GAA4674155.1"/>
    <property type="molecule type" value="Genomic_DNA"/>
</dbReference>
<evidence type="ECO:0000313" key="3">
    <source>
        <dbReference type="Proteomes" id="UP001500621"/>
    </source>
</evidence>
<dbReference type="RefSeq" id="WP_345263084.1">
    <property type="nucleotide sequence ID" value="NZ_BAABIM010000001.1"/>
</dbReference>
<comment type="caution">
    <text evidence="2">The sequence shown here is derived from an EMBL/GenBank/DDBJ whole genome shotgun (WGS) entry which is preliminary data.</text>
</comment>
<reference evidence="3" key="1">
    <citation type="journal article" date="2019" name="Int. J. Syst. Evol. Microbiol.">
        <title>The Global Catalogue of Microorganisms (GCM) 10K type strain sequencing project: providing services to taxonomists for standard genome sequencing and annotation.</title>
        <authorList>
            <consortium name="The Broad Institute Genomics Platform"/>
            <consortium name="The Broad Institute Genome Sequencing Center for Infectious Disease"/>
            <person name="Wu L."/>
            <person name="Ma J."/>
        </authorList>
    </citation>
    <scope>NUCLEOTIDE SEQUENCE [LARGE SCALE GENOMIC DNA]</scope>
    <source>
        <strain evidence="3">JCM 18127</strain>
    </source>
</reference>
<dbReference type="Proteomes" id="UP001500621">
    <property type="component" value="Unassembled WGS sequence"/>
</dbReference>
<dbReference type="Pfam" id="PF00480">
    <property type="entry name" value="ROK"/>
    <property type="match status" value="1"/>
</dbReference>
<evidence type="ECO:0000256" key="1">
    <source>
        <dbReference type="ARBA" id="ARBA00006479"/>
    </source>
</evidence>
<dbReference type="CDD" id="cd24058">
    <property type="entry name" value="ASKHA_NBD_ROK_PPGK"/>
    <property type="match status" value="1"/>
</dbReference>
<protein>
    <submittedName>
        <fullName evidence="2">ROK family protein</fullName>
    </submittedName>
</protein>